<name>A0ABX9WBU9_9ACTN</name>
<accession>A0ABX9WBU9</accession>
<gene>
    <name evidence="1" type="ORF">EFE23_24145</name>
</gene>
<comment type="caution">
    <text evidence="1">The sequence shown here is derived from an EMBL/GenBank/DDBJ whole genome shotgun (WGS) entry which is preliminary data.</text>
</comment>
<reference evidence="1 2" key="1">
    <citation type="submission" date="2018-11" db="EMBL/GenBank/DDBJ databases">
        <title>Micromonospora sp. PPF5-17, a new actinomycetes isolated from a hot spring soil.</title>
        <authorList>
            <person name="Thawai C."/>
        </authorList>
    </citation>
    <scope>NUCLEOTIDE SEQUENCE [LARGE SCALE GENOMIC DNA]</scope>
    <source>
        <strain evidence="1 2">PPF5-17</strain>
    </source>
</reference>
<dbReference type="EMBL" id="RJLN01000100">
    <property type="protein sequence ID" value="RNL90341.1"/>
    <property type="molecule type" value="Genomic_DNA"/>
</dbReference>
<evidence type="ECO:0000313" key="2">
    <source>
        <dbReference type="Proteomes" id="UP000280698"/>
    </source>
</evidence>
<evidence type="ECO:0008006" key="3">
    <source>
        <dbReference type="Google" id="ProtNLM"/>
    </source>
</evidence>
<dbReference type="InterPro" id="IPR028994">
    <property type="entry name" value="Integrin_alpha_N"/>
</dbReference>
<organism evidence="1 2">
    <name type="scientific">Micromonospora solifontis</name>
    <dbReference type="NCBI Taxonomy" id="2487138"/>
    <lineage>
        <taxon>Bacteria</taxon>
        <taxon>Bacillati</taxon>
        <taxon>Actinomycetota</taxon>
        <taxon>Actinomycetes</taxon>
        <taxon>Micromonosporales</taxon>
        <taxon>Micromonosporaceae</taxon>
        <taxon>Micromonospora</taxon>
    </lineage>
</organism>
<sequence length="88" mass="9523">MIGIDSTGVMYRYLSNGNKGWSGRAKVFAGWNIYNSVLAIGDLNEDGRNDLVGRDANGVLWSYAGLGNGSFATRVKAGSGWNMYKIII</sequence>
<dbReference type="SUPFAM" id="SSF69318">
    <property type="entry name" value="Integrin alpha N-terminal domain"/>
    <property type="match status" value="1"/>
</dbReference>
<dbReference type="Proteomes" id="UP000280698">
    <property type="component" value="Unassembled WGS sequence"/>
</dbReference>
<proteinExistence type="predicted"/>
<protein>
    <recommendedName>
        <fullName evidence="3">Repeat domain-containing protein</fullName>
    </recommendedName>
</protein>
<keyword evidence="2" id="KW-1185">Reference proteome</keyword>
<evidence type="ECO:0000313" key="1">
    <source>
        <dbReference type="EMBL" id="RNL90341.1"/>
    </source>
</evidence>